<gene>
    <name evidence="1" type="ORF">ACFPIJ_55860</name>
</gene>
<proteinExistence type="predicted"/>
<sequence>MPASAASSHPSKPAAVTASRICQVGTDAGSVLDLRRPVGVILSSVLQYLTDDEAVRLVGACVPGAAGSVVAVSRPTFDGLAPQVVADALSVVRRTSARPLRSSTGPA</sequence>
<name>A0ABV9WH24_9ACTN</name>
<dbReference type="InterPro" id="IPR029063">
    <property type="entry name" value="SAM-dependent_MTases_sf"/>
</dbReference>
<comment type="caution">
    <text evidence="1">The sequence shown here is derived from an EMBL/GenBank/DDBJ whole genome shotgun (WGS) entry which is preliminary data.</text>
</comment>
<dbReference type="EMBL" id="JBHSIU010000111">
    <property type="protein sequence ID" value="MFC5007071.1"/>
    <property type="molecule type" value="Genomic_DNA"/>
</dbReference>
<keyword evidence="2" id="KW-1185">Reference proteome</keyword>
<evidence type="ECO:0000313" key="1">
    <source>
        <dbReference type="EMBL" id="MFC5007071.1"/>
    </source>
</evidence>
<accession>A0ABV9WH24</accession>
<dbReference type="Proteomes" id="UP001595912">
    <property type="component" value="Unassembled WGS sequence"/>
</dbReference>
<dbReference type="Gene3D" id="3.40.50.150">
    <property type="entry name" value="Vaccinia Virus protein VP39"/>
    <property type="match status" value="1"/>
</dbReference>
<organism evidence="1 2">
    <name type="scientific">Dactylosporangium cerinum</name>
    <dbReference type="NCBI Taxonomy" id="1434730"/>
    <lineage>
        <taxon>Bacteria</taxon>
        <taxon>Bacillati</taxon>
        <taxon>Actinomycetota</taxon>
        <taxon>Actinomycetes</taxon>
        <taxon>Micromonosporales</taxon>
        <taxon>Micromonosporaceae</taxon>
        <taxon>Dactylosporangium</taxon>
    </lineage>
</organism>
<dbReference type="SUPFAM" id="SSF53335">
    <property type="entry name" value="S-adenosyl-L-methionine-dependent methyltransferases"/>
    <property type="match status" value="1"/>
</dbReference>
<dbReference type="RefSeq" id="WP_380127721.1">
    <property type="nucleotide sequence ID" value="NZ_JBHSIU010000111.1"/>
</dbReference>
<evidence type="ECO:0000313" key="2">
    <source>
        <dbReference type="Proteomes" id="UP001595912"/>
    </source>
</evidence>
<reference evidence="2" key="1">
    <citation type="journal article" date="2019" name="Int. J. Syst. Evol. Microbiol.">
        <title>The Global Catalogue of Microorganisms (GCM) 10K type strain sequencing project: providing services to taxonomists for standard genome sequencing and annotation.</title>
        <authorList>
            <consortium name="The Broad Institute Genomics Platform"/>
            <consortium name="The Broad Institute Genome Sequencing Center for Infectious Disease"/>
            <person name="Wu L."/>
            <person name="Ma J."/>
        </authorList>
    </citation>
    <scope>NUCLEOTIDE SEQUENCE [LARGE SCALE GENOMIC DNA]</scope>
    <source>
        <strain evidence="2">CGMCC 4.7152</strain>
    </source>
</reference>
<protein>
    <submittedName>
        <fullName evidence="1">Uncharacterized protein</fullName>
    </submittedName>
</protein>